<dbReference type="InterPro" id="IPR008920">
    <property type="entry name" value="TF_FadR/GntR_C"/>
</dbReference>
<dbReference type="SUPFAM" id="SSF46785">
    <property type="entry name" value="Winged helix' DNA-binding domain"/>
    <property type="match status" value="1"/>
</dbReference>
<dbReference type="InterPro" id="IPR036390">
    <property type="entry name" value="WH_DNA-bd_sf"/>
</dbReference>
<dbReference type="Proteomes" id="UP001597267">
    <property type="component" value="Unassembled WGS sequence"/>
</dbReference>
<comment type="caution">
    <text evidence="5">The sequence shown here is derived from an EMBL/GenBank/DDBJ whole genome shotgun (WGS) entry which is preliminary data.</text>
</comment>
<dbReference type="Pfam" id="PF07729">
    <property type="entry name" value="FCD"/>
    <property type="match status" value="1"/>
</dbReference>
<evidence type="ECO:0000256" key="2">
    <source>
        <dbReference type="ARBA" id="ARBA00023125"/>
    </source>
</evidence>
<reference evidence="6" key="1">
    <citation type="journal article" date="2019" name="Int. J. Syst. Evol. Microbiol.">
        <title>The Global Catalogue of Microorganisms (GCM) 10K type strain sequencing project: providing services to taxonomists for standard genome sequencing and annotation.</title>
        <authorList>
            <consortium name="The Broad Institute Genomics Platform"/>
            <consortium name="The Broad Institute Genome Sequencing Center for Infectious Disease"/>
            <person name="Wu L."/>
            <person name="Ma J."/>
        </authorList>
    </citation>
    <scope>NUCLEOTIDE SEQUENCE [LARGE SCALE GENOMIC DNA]</scope>
    <source>
        <strain evidence="6">CCM 8896</strain>
    </source>
</reference>
<evidence type="ECO:0000256" key="3">
    <source>
        <dbReference type="ARBA" id="ARBA00023163"/>
    </source>
</evidence>
<dbReference type="InterPro" id="IPR011711">
    <property type="entry name" value="GntR_C"/>
</dbReference>
<protein>
    <submittedName>
        <fullName evidence="5">GntR family transcriptional regulator</fullName>
    </submittedName>
</protein>
<dbReference type="EMBL" id="JBHTOP010000026">
    <property type="protein sequence ID" value="MFD1672649.1"/>
    <property type="molecule type" value="Genomic_DNA"/>
</dbReference>
<name>A0ABW4J9D0_9LACO</name>
<dbReference type="InterPro" id="IPR036388">
    <property type="entry name" value="WH-like_DNA-bd_sf"/>
</dbReference>
<dbReference type="PANTHER" id="PTHR43537:SF5">
    <property type="entry name" value="UXU OPERON TRANSCRIPTIONAL REGULATOR"/>
    <property type="match status" value="1"/>
</dbReference>
<dbReference type="Gene3D" id="1.10.10.10">
    <property type="entry name" value="Winged helix-like DNA-binding domain superfamily/Winged helix DNA-binding domain"/>
    <property type="match status" value="1"/>
</dbReference>
<dbReference type="InterPro" id="IPR000524">
    <property type="entry name" value="Tscrpt_reg_HTH_GntR"/>
</dbReference>
<dbReference type="RefSeq" id="WP_125713360.1">
    <property type="nucleotide sequence ID" value="NZ_JBHTOP010000026.1"/>
</dbReference>
<accession>A0ABW4J9D0</accession>
<dbReference type="PROSITE" id="PS50949">
    <property type="entry name" value="HTH_GNTR"/>
    <property type="match status" value="1"/>
</dbReference>
<dbReference type="SMART" id="SM00895">
    <property type="entry name" value="FCD"/>
    <property type="match status" value="1"/>
</dbReference>
<dbReference type="PANTHER" id="PTHR43537">
    <property type="entry name" value="TRANSCRIPTIONAL REGULATOR, GNTR FAMILY"/>
    <property type="match status" value="1"/>
</dbReference>
<keyword evidence="3" id="KW-0804">Transcription</keyword>
<gene>
    <name evidence="5" type="ORF">ACFQ5M_11095</name>
</gene>
<sequence length="226" mass="26501">MENLQDRVYNLLFKAILELEYIPGQRIVDKILIQELGVSRTPIREALVRLKRDGLLTVIPQSGTFISKIDLHSALDARFLRENIEKIIVRDNVGSITKQQLTEQYRILDDQREAIKANDTLKFFYLDNKFHENFYHFIDKSDIWSWVETASIQLNRFRLLRLNNSELPWHNIIDQHVQIIDAVANGDKAQAEAVARLHLELMLNEEDKMLHTFPDYFTNTNDLSPL</sequence>
<keyword evidence="6" id="KW-1185">Reference proteome</keyword>
<feature type="domain" description="HTH gntR-type" evidence="4">
    <location>
        <begin position="2"/>
        <end position="69"/>
    </location>
</feature>
<keyword evidence="2" id="KW-0238">DNA-binding</keyword>
<evidence type="ECO:0000259" key="4">
    <source>
        <dbReference type="PROSITE" id="PS50949"/>
    </source>
</evidence>
<dbReference type="Gene3D" id="1.20.120.530">
    <property type="entry name" value="GntR ligand-binding domain-like"/>
    <property type="match status" value="1"/>
</dbReference>
<dbReference type="CDD" id="cd07377">
    <property type="entry name" value="WHTH_GntR"/>
    <property type="match status" value="1"/>
</dbReference>
<dbReference type="SUPFAM" id="SSF48008">
    <property type="entry name" value="GntR ligand-binding domain-like"/>
    <property type="match status" value="1"/>
</dbReference>
<dbReference type="Pfam" id="PF00392">
    <property type="entry name" value="GntR"/>
    <property type="match status" value="1"/>
</dbReference>
<evidence type="ECO:0000313" key="6">
    <source>
        <dbReference type="Proteomes" id="UP001597267"/>
    </source>
</evidence>
<evidence type="ECO:0000313" key="5">
    <source>
        <dbReference type="EMBL" id="MFD1672649.1"/>
    </source>
</evidence>
<keyword evidence="1" id="KW-0805">Transcription regulation</keyword>
<dbReference type="SMART" id="SM00345">
    <property type="entry name" value="HTH_GNTR"/>
    <property type="match status" value="1"/>
</dbReference>
<proteinExistence type="predicted"/>
<organism evidence="5 6">
    <name type="scientific">Agrilactobacillus yilanensis</name>
    <dbReference type="NCBI Taxonomy" id="2485997"/>
    <lineage>
        <taxon>Bacteria</taxon>
        <taxon>Bacillati</taxon>
        <taxon>Bacillota</taxon>
        <taxon>Bacilli</taxon>
        <taxon>Lactobacillales</taxon>
        <taxon>Lactobacillaceae</taxon>
        <taxon>Agrilactobacillus</taxon>
    </lineage>
</organism>
<evidence type="ECO:0000256" key="1">
    <source>
        <dbReference type="ARBA" id="ARBA00023015"/>
    </source>
</evidence>